<keyword evidence="5 7" id="KW-0472">Membrane</keyword>
<evidence type="ECO:0000256" key="2">
    <source>
        <dbReference type="ARBA" id="ARBA00006840"/>
    </source>
</evidence>
<proteinExistence type="inferred from homology"/>
<keyword evidence="4 7" id="KW-1133">Transmembrane helix</keyword>
<organism evidence="8 9">
    <name type="scientific">Callosobruchus maculatus</name>
    <name type="common">Southern cowpea weevil</name>
    <name type="synonym">Pulse bruchid</name>
    <dbReference type="NCBI Taxonomy" id="64391"/>
    <lineage>
        <taxon>Eukaryota</taxon>
        <taxon>Metazoa</taxon>
        <taxon>Ecdysozoa</taxon>
        <taxon>Arthropoda</taxon>
        <taxon>Hexapoda</taxon>
        <taxon>Insecta</taxon>
        <taxon>Pterygota</taxon>
        <taxon>Neoptera</taxon>
        <taxon>Endopterygota</taxon>
        <taxon>Coleoptera</taxon>
        <taxon>Polyphaga</taxon>
        <taxon>Cucujiformia</taxon>
        <taxon>Chrysomeloidea</taxon>
        <taxon>Chrysomelidae</taxon>
        <taxon>Bruchinae</taxon>
        <taxon>Bruchini</taxon>
        <taxon>Callosobruchus</taxon>
    </lineage>
</organism>
<evidence type="ECO:0000313" key="8">
    <source>
        <dbReference type="EMBL" id="VEN54659.1"/>
    </source>
</evidence>
<dbReference type="AlphaFoldDB" id="A0A653D397"/>
<dbReference type="OrthoDB" id="71600at2759"/>
<accession>A0A653D397</accession>
<feature type="disulfide bond" evidence="6">
    <location>
        <begin position="134"/>
        <end position="153"/>
    </location>
</feature>
<evidence type="ECO:0000256" key="6">
    <source>
        <dbReference type="PIRSR" id="PIRSR002419-1"/>
    </source>
</evidence>
<evidence type="ECO:0000256" key="1">
    <source>
        <dbReference type="ARBA" id="ARBA00004141"/>
    </source>
</evidence>
<dbReference type="Proteomes" id="UP000410492">
    <property type="component" value="Unassembled WGS sequence"/>
</dbReference>
<evidence type="ECO:0000256" key="5">
    <source>
        <dbReference type="ARBA" id="ARBA00023136"/>
    </source>
</evidence>
<feature type="transmembrane region" description="Helical" evidence="7">
    <location>
        <begin position="40"/>
        <end position="61"/>
    </location>
</feature>
<dbReference type="PRINTS" id="PR00259">
    <property type="entry name" value="TMFOUR"/>
</dbReference>
<dbReference type="PANTHER" id="PTHR19282">
    <property type="entry name" value="TETRASPANIN"/>
    <property type="match status" value="1"/>
</dbReference>
<dbReference type="InterPro" id="IPR000301">
    <property type="entry name" value="Tetraspanin_animals"/>
</dbReference>
<dbReference type="SUPFAM" id="SSF48652">
    <property type="entry name" value="Tetraspanin"/>
    <property type="match status" value="1"/>
</dbReference>
<name>A0A653D397_CALMS</name>
<evidence type="ECO:0000256" key="4">
    <source>
        <dbReference type="ARBA" id="ARBA00022989"/>
    </source>
</evidence>
<dbReference type="InterPro" id="IPR008952">
    <property type="entry name" value="Tetraspanin_EC2_sf"/>
</dbReference>
<keyword evidence="6" id="KW-1015">Disulfide bond</keyword>
<protein>
    <recommendedName>
        <fullName evidence="7">Tetraspanin</fullName>
    </recommendedName>
</protein>
<keyword evidence="9" id="KW-1185">Reference proteome</keyword>
<comment type="similarity">
    <text evidence="2 7">Belongs to the tetraspanin (TM4SF) family.</text>
</comment>
<feature type="disulfide bond" evidence="6">
    <location>
        <begin position="133"/>
        <end position="167"/>
    </location>
</feature>
<comment type="subcellular location">
    <subcellularLocation>
        <location evidence="1 7">Membrane</location>
        <topology evidence="1 7">Multi-pass membrane protein</topology>
    </subcellularLocation>
</comment>
<dbReference type="Pfam" id="PF00335">
    <property type="entry name" value="Tetraspanin"/>
    <property type="match status" value="1"/>
</dbReference>
<feature type="non-terminal residue" evidence="8">
    <location>
        <position position="1"/>
    </location>
</feature>
<dbReference type="GO" id="GO:0005886">
    <property type="term" value="C:plasma membrane"/>
    <property type="evidence" value="ECO:0007669"/>
    <property type="project" value="TreeGrafter"/>
</dbReference>
<evidence type="ECO:0000313" key="9">
    <source>
        <dbReference type="Proteomes" id="UP000410492"/>
    </source>
</evidence>
<dbReference type="InterPro" id="IPR018499">
    <property type="entry name" value="Tetraspanin/Peripherin"/>
</dbReference>
<feature type="transmembrane region" description="Helical" evidence="7">
    <location>
        <begin position="68"/>
        <end position="91"/>
    </location>
</feature>
<sequence>RIYFQIAGASLLGVGVLLKIKNNDIQNFIPDKYYLGLPPLLLIIIGSVIFITATFGCCGAVKENTCMLTTFAIILLTLLIIQVAIGVYAFLMVGDTQDLKTSVKQLVEKTFNDYNNTKVAKEEFDVLQEFLHCCGVSEPNDWRWPGGRLPESCCASKQNCTIISNDCYRQGCAASSYRWFKNGLDLLGILAIAIAVIEIVGAIFALCLSSSIKNQIRREAYA</sequence>
<dbReference type="PIRSF" id="PIRSF002419">
    <property type="entry name" value="Tetraspanin"/>
    <property type="match status" value="1"/>
</dbReference>
<dbReference type="CDD" id="cd03127">
    <property type="entry name" value="tetraspanin_LEL"/>
    <property type="match status" value="1"/>
</dbReference>
<comment type="caution">
    <text evidence="7">Lacks conserved residue(s) required for the propagation of feature annotation.</text>
</comment>
<dbReference type="PANTHER" id="PTHR19282:SF482">
    <property type="entry name" value="FI23944P1-RELATED"/>
    <property type="match status" value="1"/>
</dbReference>
<dbReference type="EMBL" id="CAACVG010009968">
    <property type="protein sequence ID" value="VEN54659.1"/>
    <property type="molecule type" value="Genomic_DNA"/>
</dbReference>
<feature type="transmembrane region" description="Helical" evidence="7">
    <location>
        <begin position="186"/>
        <end position="208"/>
    </location>
</feature>
<dbReference type="InterPro" id="IPR018503">
    <property type="entry name" value="Tetraspanin_CS"/>
</dbReference>
<dbReference type="PROSITE" id="PS00421">
    <property type="entry name" value="TM4_1"/>
    <property type="match status" value="1"/>
</dbReference>
<keyword evidence="3 7" id="KW-0812">Transmembrane</keyword>
<gene>
    <name evidence="8" type="ORF">CALMAC_LOCUS14073</name>
</gene>
<evidence type="ECO:0000256" key="7">
    <source>
        <dbReference type="RuleBase" id="RU361218"/>
    </source>
</evidence>
<reference evidence="8 9" key="1">
    <citation type="submission" date="2019-01" db="EMBL/GenBank/DDBJ databases">
        <authorList>
            <person name="Sayadi A."/>
        </authorList>
    </citation>
    <scope>NUCLEOTIDE SEQUENCE [LARGE SCALE GENOMIC DNA]</scope>
</reference>
<evidence type="ECO:0000256" key="3">
    <source>
        <dbReference type="ARBA" id="ARBA00022692"/>
    </source>
</evidence>
<dbReference type="Gene3D" id="1.10.1450.10">
    <property type="entry name" value="Tetraspanin"/>
    <property type="match status" value="1"/>
</dbReference>